<dbReference type="GO" id="GO:0004497">
    <property type="term" value="F:monooxygenase activity"/>
    <property type="evidence" value="ECO:0007669"/>
    <property type="project" value="UniProtKB-KW"/>
</dbReference>
<evidence type="ECO:0000256" key="2">
    <source>
        <dbReference type="ARBA" id="ARBA00023004"/>
    </source>
</evidence>
<dbReference type="Proteomes" id="UP000247702">
    <property type="component" value="Unassembled WGS sequence"/>
</dbReference>
<dbReference type="STRING" id="94130.A0A2Z6Q9U7"/>
<dbReference type="Gene3D" id="1.10.630.10">
    <property type="entry name" value="Cytochrome P450"/>
    <property type="match status" value="1"/>
</dbReference>
<dbReference type="Pfam" id="PF00067">
    <property type="entry name" value="p450"/>
    <property type="match status" value="1"/>
</dbReference>
<keyword evidence="1 3" id="KW-0479">Metal-binding</keyword>
<keyword evidence="2 3" id="KW-0408">Iron</keyword>
<evidence type="ECO:0000256" key="5">
    <source>
        <dbReference type="SAM" id="Phobius"/>
    </source>
</evidence>
<organism evidence="6 7">
    <name type="scientific">Rhizophagus clarus</name>
    <dbReference type="NCBI Taxonomy" id="94130"/>
    <lineage>
        <taxon>Eukaryota</taxon>
        <taxon>Fungi</taxon>
        <taxon>Fungi incertae sedis</taxon>
        <taxon>Mucoromycota</taxon>
        <taxon>Glomeromycotina</taxon>
        <taxon>Glomeromycetes</taxon>
        <taxon>Glomerales</taxon>
        <taxon>Glomeraceae</taxon>
        <taxon>Rhizophagus</taxon>
    </lineage>
</organism>
<dbReference type="SUPFAM" id="SSF48264">
    <property type="entry name" value="Cytochrome P450"/>
    <property type="match status" value="1"/>
</dbReference>
<evidence type="ECO:0000256" key="1">
    <source>
        <dbReference type="ARBA" id="ARBA00022723"/>
    </source>
</evidence>
<gene>
    <name evidence="6" type="ORF">RclHR1_12750004</name>
</gene>
<name>A0A2Z6Q9U7_9GLOM</name>
<evidence type="ECO:0000256" key="4">
    <source>
        <dbReference type="RuleBase" id="RU000461"/>
    </source>
</evidence>
<dbReference type="InterPro" id="IPR002401">
    <property type="entry name" value="Cyt_P450_E_grp-I"/>
</dbReference>
<dbReference type="InterPro" id="IPR017972">
    <property type="entry name" value="Cyt_P450_CS"/>
</dbReference>
<keyword evidence="3 4" id="KW-0349">Heme</keyword>
<dbReference type="GO" id="GO:0016705">
    <property type="term" value="F:oxidoreductase activity, acting on paired donors, with incorporation or reduction of molecular oxygen"/>
    <property type="evidence" value="ECO:0007669"/>
    <property type="project" value="InterPro"/>
</dbReference>
<dbReference type="PRINTS" id="PR00385">
    <property type="entry name" value="P450"/>
</dbReference>
<dbReference type="CDD" id="cd00302">
    <property type="entry name" value="cytochrome_P450"/>
    <property type="match status" value="1"/>
</dbReference>
<comment type="similarity">
    <text evidence="4">Belongs to the cytochrome P450 family.</text>
</comment>
<evidence type="ECO:0000256" key="3">
    <source>
        <dbReference type="PIRSR" id="PIRSR602401-1"/>
    </source>
</evidence>
<keyword evidence="5" id="KW-0472">Membrane</keyword>
<reference evidence="6 7" key="1">
    <citation type="submission" date="2017-11" db="EMBL/GenBank/DDBJ databases">
        <title>The genome of Rhizophagus clarus HR1 reveals common genetic basis of auxotrophy among arbuscular mycorrhizal fungi.</title>
        <authorList>
            <person name="Kobayashi Y."/>
        </authorList>
    </citation>
    <scope>NUCLEOTIDE SEQUENCE [LARGE SCALE GENOMIC DNA]</scope>
    <source>
        <strain evidence="6 7">HR1</strain>
    </source>
</reference>
<dbReference type="GO" id="GO:0020037">
    <property type="term" value="F:heme binding"/>
    <property type="evidence" value="ECO:0007669"/>
    <property type="project" value="InterPro"/>
</dbReference>
<accession>A0A2Z6Q9U7</accession>
<dbReference type="PANTHER" id="PTHR24301">
    <property type="entry name" value="THROMBOXANE-A SYNTHASE"/>
    <property type="match status" value="1"/>
</dbReference>
<dbReference type="AlphaFoldDB" id="A0A2Z6Q9U7"/>
<keyword evidence="5" id="KW-1133">Transmembrane helix</keyword>
<protein>
    <recommendedName>
        <fullName evidence="8">Cytochrome P450</fullName>
    </recommendedName>
</protein>
<comment type="caution">
    <text evidence="6">The sequence shown here is derived from an EMBL/GenBank/DDBJ whole genome shotgun (WGS) entry which is preliminary data.</text>
</comment>
<keyword evidence="4" id="KW-0503">Monooxygenase</keyword>
<feature type="transmembrane region" description="Helical" evidence="5">
    <location>
        <begin position="55"/>
        <end position="73"/>
    </location>
</feature>
<dbReference type="EMBL" id="BEXD01000308">
    <property type="protein sequence ID" value="GBB86325.1"/>
    <property type="molecule type" value="Genomic_DNA"/>
</dbReference>
<dbReference type="GO" id="GO:0005506">
    <property type="term" value="F:iron ion binding"/>
    <property type="evidence" value="ECO:0007669"/>
    <property type="project" value="InterPro"/>
</dbReference>
<dbReference type="PANTHER" id="PTHR24301:SF2">
    <property type="entry name" value="THROMBOXANE-A SYNTHASE"/>
    <property type="match status" value="1"/>
</dbReference>
<keyword evidence="7" id="KW-1185">Reference proteome</keyword>
<evidence type="ECO:0008006" key="8">
    <source>
        <dbReference type="Google" id="ProtNLM"/>
    </source>
</evidence>
<feature type="binding site" description="axial binding residue" evidence="3">
    <location>
        <position position="540"/>
    </location>
    <ligand>
        <name>heme</name>
        <dbReference type="ChEBI" id="CHEBI:30413"/>
    </ligand>
    <ligandPart>
        <name>Fe</name>
        <dbReference type="ChEBI" id="CHEBI:18248"/>
    </ligandPart>
</feature>
<evidence type="ECO:0000313" key="7">
    <source>
        <dbReference type="Proteomes" id="UP000247702"/>
    </source>
</evidence>
<proteinExistence type="inferred from homology"/>
<comment type="cofactor">
    <cofactor evidence="3">
        <name>heme</name>
        <dbReference type="ChEBI" id="CHEBI:30413"/>
    </cofactor>
</comment>
<keyword evidence="5" id="KW-0812">Transmembrane</keyword>
<evidence type="ECO:0000313" key="6">
    <source>
        <dbReference type="EMBL" id="GBB86325.1"/>
    </source>
</evidence>
<keyword evidence="4" id="KW-0560">Oxidoreductase</keyword>
<sequence>MIRAGGNLKRISHLKEFKESIINFIVKIRLIMSKIKIMIFSIMTLIKELIFDSSNFLYLIFIFVLTYISQFYFRYFTRQHPIPGPIPFPLIGNFETYRPNSSQWAKELQRKYGDIFEVYLGGLFTLNNRQIWISNANLTNKLLSPYTNNNFPYRTTENEGLDKMDMTSKGIVFNRNVDNWAYNRRIVAQVLMAPKFLKKAVKNTQELFSEMEKYWEKLGYLNDAKGQEIELNLANWMTRFMTDSVFNLTTNTKSYALLNYYHTFNNLNKDEKESNNDHQLLKESEKFVSYIRLHFVACVFFKDTPKLLRTIVPANRKKSRELLDVVAWLNKKVLELIKERKKEIEKAEPDEELSADMLTLLLTINTNRDPKYVKTTDENKLIDVRPMSEDEVRENVYEIMGGGIDTTANTFCYVVYYLTHYPEVRQKMLQEIEKIFGKDTNREITYEDINKLNYCGAIIKEVSRIMPTVSVLFRVSAKPDEIADYKFPANTQFMINIPAIQMHPSHWNQPEKFDPDRFMNDEQQIPKNALLYFGGGARVCMGKQLAILQLKALMVLLYRKYDVELVDMSGDCNLEKLLPHLGASQLCRSPV</sequence>
<dbReference type="PROSITE" id="PS00086">
    <property type="entry name" value="CYTOCHROME_P450"/>
    <property type="match status" value="1"/>
</dbReference>
<dbReference type="InterPro" id="IPR001128">
    <property type="entry name" value="Cyt_P450"/>
</dbReference>
<dbReference type="PRINTS" id="PR00463">
    <property type="entry name" value="EP450I"/>
</dbReference>
<dbReference type="InterPro" id="IPR036396">
    <property type="entry name" value="Cyt_P450_sf"/>
</dbReference>